<dbReference type="EMBL" id="KQ086106">
    <property type="protein sequence ID" value="KLO08104.1"/>
    <property type="molecule type" value="Genomic_DNA"/>
</dbReference>
<evidence type="ECO:0000313" key="1">
    <source>
        <dbReference type="EMBL" id="KLO08104.1"/>
    </source>
</evidence>
<organism evidence="1 2">
    <name type="scientific">Schizopora paradoxa</name>
    <dbReference type="NCBI Taxonomy" id="27342"/>
    <lineage>
        <taxon>Eukaryota</taxon>
        <taxon>Fungi</taxon>
        <taxon>Dikarya</taxon>
        <taxon>Basidiomycota</taxon>
        <taxon>Agaricomycotina</taxon>
        <taxon>Agaricomycetes</taxon>
        <taxon>Hymenochaetales</taxon>
        <taxon>Schizoporaceae</taxon>
        <taxon>Schizopora</taxon>
    </lineage>
</organism>
<accession>A0A0H2R8E8</accession>
<dbReference type="AlphaFoldDB" id="A0A0H2R8E8"/>
<protein>
    <submittedName>
        <fullName evidence="1">Uncharacterized protein</fullName>
    </submittedName>
</protein>
<sequence>MKHRNVAHNKGFAFGLSFDFSVVERQSGGEGAHEGKRVCENSMIASPCQYDNEINAHDAYPGYGPGDHDRVWLGLCASRSAVRVGRSTGRDVVVGDETAGFGIFKAEGKLYRIDETAYEG</sequence>
<name>A0A0H2R8E8_9AGAM</name>
<proteinExistence type="predicted"/>
<reference evidence="1 2" key="1">
    <citation type="submission" date="2015-04" db="EMBL/GenBank/DDBJ databases">
        <title>Complete genome sequence of Schizopora paradoxa KUC8140, a cosmopolitan wood degrader in East Asia.</title>
        <authorList>
            <consortium name="DOE Joint Genome Institute"/>
            <person name="Min B."/>
            <person name="Park H."/>
            <person name="Jang Y."/>
            <person name="Kim J.-J."/>
            <person name="Kim K.H."/>
            <person name="Pangilinan J."/>
            <person name="Lipzen A."/>
            <person name="Riley R."/>
            <person name="Grigoriev I.V."/>
            <person name="Spatafora J.W."/>
            <person name="Choi I.-G."/>
        </authorList>
    </citation>
    <scope>NUCLEOTIDE SEQUENCE [LARGE SCALE GENOMIC DNA]</scope>
    <source>
        <strain evidence="1 2">KUC8140</strain>
    </source>
</reference>
<evidence type="ECO:0000313" key="2">
    <source>
        <dbReference type="Proteomes" id="UP000053477"/>
    </source>
</evidence>
<keyword evidence="2" id="KW-1185">Reference proteome</keyword>
<dbReference type="InParanoid" id="A0A0H2R8E8"/>
<dbReference type="Proteomes" id="UP000053477">
    <property type="component" value="Unassembled WGS sequence"/>
</dbReference>
<gene>
    <name evidence="1" type="ORF">SCHPADRAFT_894140</name>
</gene>